<feature type="region of interest" description="Disordered" evidence="1">
    <location>
        <begin position="813"/>
        <end position="959"/>
    </location>
</feature>
<feature type="compositionally biased region" description="Polar residues" evidence="1">
    <location>
        <begin position="646"/>
        <end position="665"/>
    </location>
</feature>
<feature type="compositionally biased region" description="Basic and acidic residues" evidence="1">
    <location>
        <begin position="885"/>
        <end position="901"/>
    </location>
</feature>
<feature type="region of interest" description="Disordered" evidence="1">
    <location>
        <begin position="362"/>
        <end position="387"/>
    </location>
</feature>
<feature type="region of interest" description="Disordered" evidence="1">
    <location>
        <begin position="1"/>
        <end position="71"/>
    </location>
</feature>
<feature type="region of interest" description="Disordered" evidence="1">
    <location>
        <begin position="413"/>
        <end position="449"/>
    </location>
</feature>
<accession>A0A9P6DXZ7</accession>
<dbReference type="GO" id="GO:0030139">
    <property type="term" value="C:endocytic vesicle"/>
    <property type="evidence" value="ECO:0007669"/>
    <property type="project" value="TreeGrafter"/>
</dbReference>
<dbReference type="GO" id="GO:0005829">
    <property type="term" value="C:cytosol"/>
    <property type="evidence" value="ECO:0007669"/>
    <property type="project" value="TreeGrafter"/>
</dbReference>
<evidence type="ECO:0000313" key="3">
    <source>
        <dbReference type="EMBL" id="KAF9517957.1"/>
    </source>
</evidence>
<feature type="region of interest" description="Disordered" evidence="1">
    <location>
        <begin position="266"/>
        <end position="305"/>
    </location>
</feature>
<dbReference type="Gene3D" id="1.20.1050.80">
    <property type="entry name" value="VPS9 domain"/>
    <property type="match status" value="1"/>
</dbReference>
<feature type="region of interest" description="Disordered" evidence="1">
    <location>
        <begin position="579"/>
        <end position="673"/>
    </location>
</feature>
<dbReference type="PANTHER" id="PTHR23101:SF25">
    <property type="entry name" value="GTPASE-ACTIVATING PROTEIN AND VPS9 DOMAIN-CONTAINING PROTEIN 1"/>
    <property type="match status" value="1"/>
</dbReference>
<sequence length="1077" mass="114686">MQGSTQDDNFPKTTIGRPQHEVPSHDPLTTHPLLSSIPSEHAGSHSATPHLPPRYVPYTPRQRVTTPSASASPAIVVSSLPPSHAGAAGKPQLQGIKAALQVVDLVSGTIGWNILEKLVSGEDGPEWDEIWGIISRGQTTLLLPTEPAPDDLIVTPEFVRDHVAFCNVPLKDSSPLVTLGGLRGSVDLRKVIITSALSTSSKEFSAIQNPASRGSVLTSLPPLARGSDENLPYPTFEHTSYIPSLSLPHRPNPFASLFAPRTSLPTPSTVPVAYPPRPSSPQPPSIRSEATADTSGYQGPRSSANDGHTVAVVAIDRKILRKDVGRAVTAALKAQIQSELVGLPSWLPDRIMNFTAPFQPFSTSSNLTRALPDSTGSNPPSTDDPATQVANITSAQATSDSFQGFYEALEETLSTSTTLTEKPSVPVTTPDGAQEDEKAQLSEGNPAATNVAFPRGMDQVLEGMEKWKHVSHPYSMISGLFSPTTSDDALHDEALSSRIAALNMLDLGWDHLGVEIDNGASGSQGIDDVVSACGKVLEGLHYVKNRSPKAKAELLVAAHKTVTSQCRDEPHSAMLLPPIRLKPEGEPMPDFGAEVSGDVPPDPPSTGRTSSADQHERGSEPLGPRQSISPPVSPPPLVPQGATPHSPVTTGTLSPRSRPDSTSVPTALPPSKGTTVNADVLLPILIFSVVKANPVRLVSQLRYIQRYRSRQTSGEESFCLINFLAVVEFLEHVDMHALNLGEADRVMSTHDLSPILLSASDGPSSQASASARIRGRVGQQVGELTTSATKVISGVGGVVDTSFSVLRGLLTVTNDPTHTLSPGDGGRNSSGTTWTSGAPRPGFGLLRRGTGLSIATVAASLPGSSREKTAVEEGQQMLEVPSRPDTARNDTDAEIASRHSASDSGSEEDDGASDAPNVASAMDREGDHDEGSYRDRADTRSIRSFSSMMGRETTEEKKERTRLADRLANMPALSRFTGSNTPPGSRRTSLLSAARPVSSAFPDRIAPPNARFLECTESELRIGEIPGLLSEYRRVVAVLSGFYIMQAIMLKRWSIMESGDRLRWGERGPQTRDPPPS</sequence>
<dbReference type="GO" id="GO:0016192">
    <property type="term" value="P:vesicle-mediated transport"/>
    <property type="evidence" value="ECO:0007669"/>
    <property type="project" value="InterPro"/>
</dbReference>
<dbReference type="InterPro" id="IPR003123">
    <property type="entry name" value="VPS9"/>
</dbReference>
<dbReference type="Pfam" id="PF02204">
    <property type="entry name" value="VPS9"/>
    <property type="match status" value="1"/>
</dbReference>
<organism evidence="3 4">
    <name type="scientific">Hydnum rufescens UP504</name>
    <dbReference type="NCBI Taxonomy" id="1448309"/>
    <lineage>
        <taxon>Eukaryota</taxon>
        <taxon>Fungi</taxon>
        <taxon>Dikarya</taxon>
        <taxon>Basidiomycota</taxon>
        <taxon>Agaricomycotina</taxon>
        <taxon>Agaricomycetes</taxon>
        <taxon>Cantharellales</taxon>
        <taxon>Hydnaceae</taxon>
        <taxon>Hydnum</taxon>
    </lineage>
</organism>
<feature type="compositionally biased region" description="Polar residues" evidence="1">
    <location>
        <begin position="1"/>
        <end position="12"/>
    </location>
</feature>
<comment type="caution">
    <text evidence="3">The sequence shown here is derived from an EMBL/GenBank/DDBJ whole genome shotgun (WGS) entry which is preliminary data.</text>
</comment>
<dbReference type="AlphaFoldDB" id="A0A9P6DXZ7"/>
<evidence type="ECO:0000259" key="2">
    <source>
        <dbReference type="PROSITE" id="PS51205"/>
    </source>
</evidence>
<evidence type="ECO:0000313" key="4">
    <source>
        <dbReference type="Proteomes" id="UP000886523"/>
    </source>
</evidence>
<dbReference type="InterPro" id="IPR045046">
    <property type="entry name" value="Vps9-like"/>
</dbReference>
<keyword evidence="4" id="KW-1185">Reference proteome</keyword>
<reference evidence="3" key="1">
    <citation type="journal article" date="2020" name="Nat. Commun.">
        <title>Large-scale genome sequencing of mycorrhizal fungi provides insights into the early evolution of symbiotic traits.</title>
        <authorList>
            <person name="Miyauchi S."/>
            <person name="Kiss E."/>
            <person name="Kuo A."/>
            <person name="Drula E."/>
            <person name="Kohler A."/>
            <person name="Sanchez-Garcia M."/>
            <person name="Morin E."/>
            <person name="Andreopoulos B."/>
            <person name="Barry K.W."/>
            <person name="Bonito G."/>
            <person name="Buee M."/>
            <person name="Carver A."/>
            <person name="Chen C."/>
            <person name="Cichocki N."/>
            <person name="Clum A."/>
            <person name="Culley D."/>
            <person name="Crous P.W."/>
            <person name="Fauchery L."/>
            <person name="Girlanda M."/>
            <person name="Hayes R.D."/>
            <person name="Keri Z."/>
            <person name="LaButti K."/>
            <person name="Lipzen A."/>
            <person name="Lombard V."/>
            <person name="Magnuson J."/>
            <person name="Maillard F."/>
            <person name="Murat C."/>
            <person name="Nolan M."/>
            <person name="Ohm R.A."/>
            <person name="Pangilinan J."/>
            <person name="Pereira M.F."/>
            <person name="Perotto S."/>
            <person name="Peter M."/>
            <person name="Pfister S."/>
            <person name="Riley R."/>
            <person name="Sitrit Y."/>
            <person name="Stielow J.B."/>
            <person name="Szollosi G."/>
            <person name="Zifcakova L."/>
            <person name="Stursova M."/>
            <person name="Spatafora J.W."/>
            <person name="Tedersoo L."/>
            <person name="Vaario L.M."/>
            <person name="Yamada A."/>
            <person name="Yan M."/>
            <person name="Wang P."/>
            <person name="Xu J."/>
            <person name="Bruns T."/>
            <person name="Baldrian P."/>
            <person name="Vilgalys R."/>
            <person name="Dunand C."/>
            <person name="Henrissat B."/>
            <person name="Grigoriev I.V."/>
            <person name="Hibbett D."/>
            <person name="Nagy L.G."/>
            <person name="Martin F.M."/>
        </authorList>
    </citation>
    <scope>NUCLEOTIDE SEQUENCE</scope>
    <source>
        <strain evidence="3">UP504</strain>
    </source>
</reference>
<feature type="compositionally biased region" description="Basic and acidic residues" evidence="1">
    <location>
        <begin position="922"/>
        <end position="941"/>
    </location>
</feature>
<gene>
    <name evidence="3" type="ORF">BS47DRAFT_1389411</name>
</gene>
<feature type="compositionally biased region" description="Pro residues" evidence="1">
    <location>
        <begin position="273"/>
        <end position="284"/>
    </location>
</feature>
<evidence type="ECO:0000256" key="1">
    <source>
        <dbReference type="SAM" id="MobiDB-lite"/>
    </source>
</evidence>
<dbReference type="InterPro" id="IPR037191">
    <property type="entry name" value="VPS9_dom_sf"/>
</dbReference>
<dbReference type="GO" id="GO:0005085">
    <property type="term" value="F:guanyl-nucleotide exchange factor activity"/>
    <property type="evidence" value="ECO:0007669"/>
    <property type="project" value="InterPro"/>
</dbReference>
<dbReference type="GO" id="GO:0031267">
    <property type="term" value="F:small GTPase binding"/>
    <property type="evidence" value="ECO:0007669"/>
    <property type="project" value="TreeGrafter"/>
</dbReference>
<dbReference type="SUPFAM" id="SSF109993">
    <property type="entry name" value="VPS9 domain"/>
    <property type="match status" value="1"/>
</dbReference>
<feature type="domain" description="VPS9" evidence="2">
    <location>
        <begin position="489"/>
        <end position="739"/>
    </location>
</feature>
<name>A0A9P6DXZ7_9AGAM</name>
<dbReference type="PANTHER" id="PTHR23101">
    <property type="entry name" value="RAB GDP/GTP EXCHANGE FACTOR"/>
    <property type="match status" value="1"/>
</dbReference>
<dbReference type="EMBL" id="MU128928">
    <property type="protein sequence ID" value="KAF9517957.1"/>
    <property type="molecule type" value="Genomic_DNA"/>
</dbReference>
<dbReference type="PROSITE" id="PS51205">
    <property type="entry name" value="VPS9"/>
    <property type="match status" value="1"/>
</dbReference>
<dbReference type="Proteomes" id="UP000886523">
    <property type="component" value="Unassembled WGS sequence"/>
</dbReference>
<dbReference type="OrthoDB" id="10264848at2759"/>
<proteinExistence type="predicted"/>
<feature type="compositionally biased region" description="Polar residues" evidence="1">
    <location>
        <begin position="291"/>
        <end position="305"/>
    </location>
</feature>
<protein>
    <recommendedName>
        <fullName evidence="2">VPS9 domain-containing protein</fullName>
    </recommendedName>
</protein>